<dbReference type="Proteomes" id="UP000006281">
    <property type="component" value="Chromosome"/>
</dbReference>
<proteinExistence type="predicted"/>
<protein>
    <recommendedName>
        <fullName evidence="1">LSDAT prokaryote domain-containing protein</fullName>
    </recommendedName>
</protein>
<dbReference type="InterPro" id="IPR041482">
    <property type="entry name" value="LSDAT_prok"/>
</dbReference>
<organism evidence="2 3">
    <name type="scientific">Saccharothrix espanaensis (strain ATCC 51144 / DSM 44229 / JCM 9112 / NBRC 15066 / NRRL 15764)</name>
    <dbReference type="NCBI Taxonomy" id="1179773"/>
    <lineage>
        <taxon>Bacteria</taxon>
        <taxon>Bacillati</taxon>
        <taxon>Actinomycetota</taxon>
        <taxon>Actinomycetes</taxon>
        <taxon>Pseudonocardiales</taxon>
        <taxon>Pseudonocardiaceae</taxon>
        <taxon>Saccharothrix</taxon>
    </lineage>
</organism>
<dbReference type="eggNOG" id="ENOG502ZC4I">
    <property type="taxonomic scope" value="Bacteria"/>
</dbReference>
<dbReference type="HOGENOM" id="CLU_075054_0_0_11"/>
<sequence>MRVTSPAGGPLPGLPSGRPVLVLVGGADGMAAGELARLCDVFADLVPVLDALGAAVVDGGTDSGAMRAIGRARARRHGRFPLIGVVAEGVPAVVEPHHTAIVRVPGERWGDESPWLASIATEVAGGRPTVTVLVNGGDITFQDATASLALGRPLVVVRGTGRAADAIAGASGPGAALIADSPLTTVVAPAGLAAHVDRVLRG</sequence>
<feature type="domain" description="LSDAT prokaryote" evidence="1">
    <location>
        <begin position="18"/>
        <end position="187"/>
    </location>
</feature>
<dbReference type="OrthoDB" id="582259at2"/>
<evidence type="ECO:0000313" key="3">
    <source>
        <dbReference type="Proteomes" id="UP000006281"/>
    </source>
</evidence>
<dbReference type="AlphaFoldDB" id="K0K7A0"/>
<dbReference type="STRING" id="1179773.BN6_61700"/>
<evidence type="ECO:0000259" key="1">
    <source>
        <dbReference type="Pfam" id="PF18171"/>
    </source>
</evidence>
<dbReference type="PATRIC" id="fig|1179773.3.peg.6218"/>
<accession>K0K7A0</accession>
<name>K0K7A0_SACES</name>
<reference evidence="2 3" key="1">
    <citation type="journal article" date="2012" name="BMC Genomics">
        <title>Complete genome sequence of Saccharothrix espanaensis DSM 44229T and comparison to the other completely sequenced Pseudonocardiaceae.</title>
        <authorList>
            <person name="Strobel T."/>
            <person name="Al-Dilaimi A."/>
            <person name="Blom J."/>
            <person name="Gessner A."/>
            <person name="Kalinowski J."/>
            <person name="Luzhetska M."/>
            <person name="Puhler A."/>
            <person name="Szczepanowski R."/>
            <person name="Bechthold A."/>
            <person name="Ruckert C."/>
        </authorList>
    </citation>
    <scope>NUCLEOTIDE SEQUENCE [LARGE SCALE GENOMIC DNA]</scope>
    <source>
        <strain evidence="3">ATCC 51144 / DSM 44229 / JCM 9112 / NBRC 15066 / NRRL 15764</strain>
    </source>
</reference>
<gene>
    <name evidence="2" type="ordered locus">BN6_61700</name>
</gene>
<dbReference type="EMBL" id="HE804045">
    <property type="protein sequence ID" value="CCH33422.1"/>
    <property type="molecule type" value="Genomic_DNA"/>
</dbReference>
<evidence type="ECO:0000313" key="2">
    <source>
        <dbReference type="EMBL" id="CCH33422.1"/>
    </source>
</evidence>
<dbReference type="KEGG" id="sesp:BN6_61700"/>
<keyword evidence="3" id="KW-1185">Reference proteome</keyword>
<dbReference type="Pfam" id="PF18171">
    <property type="entry name" value="LSDAT_prok"/>
    <property type="match status" value="1"/>
</dbReference>
<dbReference type="RefSeq" id="WP_015103533.1">
    <property type="nucleotide sequence ID" value="NC_019673.1"/>
</dbReference>